<proteinExistence type="predicted"/>
<accession>A0A1G9LHF3</accession>
<dbReference type="STRING" id="683260.SAMN05421874_1256"/>
<dbReference type="GO" id="GO:0008168">
    <property type="term" value="F:methyltransferase activity"/>
    <property type="evidence" value="ECO:0007669"/>
    <property type="project" value="UniProtKB-KW"/>
</dbReference>
<sequence length="261" mass="28596">MTHFDRTSGRGRLFDTAGVVRGRRSYVLSMRERGTGSGPITPDGSPVDFYSLLRAGDEPGIVAQVTPPGGSILELGAGVGRVTHPLLERGFDVVAVDESPEMLARVRGARTVLSRVEDLRLERLFDTVMLASQLVNTVHDPTRRTLLTACARHVRPGGQVLIQWMPADAHDRWRSGTGRADGPVSVTMAAVEQVSPGIFEATMRYAYREEGGEERVWTQSFSSRRFTDDELAAELAAVGLRLGRFLTEDRTWVSAEPAFTA</sequence>
<dbReference type="Pfam" id="PF13649">
    <property type="entry name" value="Methyltransf_25"/>
    <property type="match status" value="1"/>
</dbReference>
<evidence type="ECO:0000259" key="1">
    <source>
        <dbReference type="Pfam" id="PF13649"/>
    </source>
</evidence>
<name>A0A1G9LHF3_9ACTN</name>
<dbReference type="InterPro" id="IPR029063">
    <property type="entry name" value="SAM-dependent_MTases_sf"/>
</dbReference>
<organism evidence="2 3">
    <name type="scientific">Nonomuraea maritima</name>
    <dbReference type="NCBI Taxonomy" id="683260"/>
    <lineage>
        <taxon>Bacteria</taxon>
        <taxon>Bacillati</taxon>
        <taxon>Actinomycetota</taxon>
        <taxon>Actinomycetes</taxon>
        <taxon>Streptosporangiales</taxon>
        <taxon>Streptosporangiaceae</taxon>
        <taxon>Nonomuraea</taxon>
    </lineage>
</organism>
<dbReference type="EMBL" id="FNFB01000025">
    <property type="protein sequence ID" value="SDL61331.1"/>
    <property type="molecule type" value="Genomic_DNA"/>
</dbReference>
<protein>
    <submittedName>
        <fullName evidence="2">Methyltransferase domain-containing protein</fullName>
    </submittedName>
</protein>
<keyword evidence="3" id="KW-1185">Reference proteome</keyword>
<keyword evidence="2" id="KW-0808">Transferase</keyword>
<evidence type="ECO:0000313" key="2">
    <source>
        <dbReference type="EMBL" id="SDL61331.1"/>
    </source>
</evidence>
<dbReference type="Gene3D" id="3.40.50.150">
    <property type="entry name" value="Vaccinia Virus protein VP39"/>
    <property type="match status" value="1"/>
</dbReference>
<keyword evidence="2" id="KW-0489">Methyltransferase</keyword>
<dbReference type="SUPFAM" id="SSF53335">
    <property type="entry name" value="S-adenosyl-L-methionine-dependent methyltransferases"/>
    <property type="match status" value="1"/>
</dbReference>
<reference evidence="2 3" key="1">
    <citation type="submission" date="2016-10" db="EMBL/GenBank/DDBJ databases">
        <authorList>
            <person name="de Groot N.N."/>
        </authorList>
    </citation>
    <scope>NUCLEOTIDE SEQUENCE [LARGE SCALE GENOMIC DNA]</scope>
    <source>
        <strain evidence="2 3">CGMCC 4.5681</strain>
    </source>
</reference>
<dbReference type="CDD" id="cd02440">
    <property type="entry name" value="AdoMet_MTases"/>
    <property type="match status" value="1"/>
</dbReference>
<dbReference type="AlphaFoldDB" id="A0A1G9LHF3"/>
<gene>
    <name evidence="2" type="ORF">SAMN05421874_1256</name>
</gene>
<dbReference type="Gene3D" id="2.20.130.10">
    <property type="entry name" value="CAC2371-like domains"/>
    <property type="match status" value="1"/>
</dbReference>
<dbReference type="Proteomes" id="UP000198683">
    <property type="component" value="Unassembled WGS sequence"/>
</dbReference>
<dbReference type="InterPro" id="IPR041698">
    <property type="entry name" value="Methyltransf_25"/>
</dbReference>
<feature type="domain" description="Methyltransferase" evidence="1">
    <location>
        <begin position="72"/>
        <end position="158"/>
    </location>
</feature>
<evidence type="ECO:0000313" key="3">
    <source>
        <dbReference type="Proteomes" id="UP000198683"/>
    </source>
</evidence>
<dbReference type="GO" id="GO:0032259">
    <property type="term" value="P:methylation"/>
    <property type="evidence" value="ECO:0007669"/>
    <property type="project" value="UniProtKB-KW"/>
</dbReference>